<proteinExistence type="predicted"/>
<dbReference type="OrthoDB" id="8978153at2"/>
<dbReference type="PIRSF" id="PIRSF028304">
    <property type="entry name" value="UCP028304"/>
    <property type="match status" value="1"/>
</dbReference>
<dbReference type="PANTHER" id="PTHR35370">
    <property type="entry name" value="CYTOPLASMIC PROTEIN-RELATED-RELATED"/>
    <property type="match status" value="1"/>
</dbReference>
<name>A0A2N7VB08_9BURK</name>
<comment type="caution">
    <text evidence="1">The sequence shown here is derived from an EMBL/GenBank/DDBJ whole genome shotgun (WGS) entry which is preliminary data.</text>
</comment>
<dbReference type="NCBIfam" id="TIGR03359">
    <property type="entry name" value="VI_chp_6"/>
    <property type="match status" value="1"/>
</dbReference>
<gene>
    <name evidence="1" type="primary">vasA</name>
    <name evidence="1" type="ORF">C0Z18_32070</name>
</gene>
<dbReference type="EMBL" id="PNYA01000051">
    <property type="protein sequence ID" value="PMS14352.1"/>
    <property type="molecule type" value="Genomic_DNA"/>
</dbReference>
<protein>
    <submittedName>
        <fullName evidence="1">Type VI secretion system baseplate subunit TssF</fullName>
    </submittedName>
</protein>
<dbReference type="AlphaFoldDB" id="A0A2N7VB08"/>
<evidence type="ECO:0000313" key="2">
    <source>
        <dbReference type="Proteomes" id="UP000235616"/>
    </source>
</evidence>
<reference evidence="1 2" key="1">
    <citation type="submission" date="2018-01" db="EMBL/GenBank/DDBJ databases">
        <title>Whole genome analyses suggest that Burkholderia sensu lato contains two further novel genera in the rhizoxinica-symbiotica group Mycetohabitans gen. nov., and Trinickia gen. nov.: implications for the evolution of diazotrophy and nodulation in the Burkholderiaceae.</title>
        <authorList>
            <person name="Estrada-de los Santos P."/>
            <person name="Palmer M."/>
            <person name="Chavez-Ramirez B."/>
            <person name="Beukes C."/>
            <person name="Steenkamp E.T."/>
            <person name="Hirsch A.M."/>
            <person name="Manyaka P."/>
            <person name="Maluk M."/>
            <person name="Lafos M."/>
            <person name="Crook M."/>
            <person name="Gross E."/>
            <person name="Simon M.F."/>
            <person name="Bueno dos Reis Junior F."/>
            <person name="Poole P.S."/>
            <person name="Venter S.N."/>
            <person name="James E.K."/>
        </authorList>
    </citation>
    <scope>NUCLEOTIDE SEQUENCE [LARGE SCALE GENOMIC DNA]</scope>
    <source>
        <strain evidence="1 2">GIMN1.004</strain>
    </source>
</reference>
<dbReference type="Proteomes" id="UP000235616">
    <property type="component" value="Unassembled WGS sequence"/>
</dbReference>
<organism evidence="1 2">
    <name type="scientific">Trinickia dabaoshanensis</name>
    <dbReference type="NCBI Taxonomy" id="564714"/>
    <lineage>
        <taxon>Bacteria</taxon>
        <taxon>Pseudomonadati</taxon>
        <taxon>Pseudomonadota</taxon>
        <taxon>Betaproteobacteria</taxon>
        <taxon>Burkholderiales</taxon>
        <taxon>Burkholderiaceae</taxon>
        <taxon>Trinickia</taxon>
    </lineage>
</organism>
<dbReference type="PANTHER" id="PTHR35370:SF1">
    <property type="entry name" value="TYPE VI SECRETION SYSTEM COMPONENT TSSF1"/>
    <property type="match status" value="1"/>
</dbReference>
<accession>A0A2N7VB08</accession>
<dbReference type="RefSeq" id="WP_102649489.1">
    <property type="nucleotide sequence ID" value="NZ_PNYA01000051.1"/>
</dbReference>
<dbReference type="Pfam" id="PF05947">
    <property type="entry name" value="T6SS_TssF"/>
    <property type="match status" value="1"/>
</dbReference>
<dbReference type="InterPro" id="IPR010272">
    <property type="entry name" value="T6SS_TssF"/>
</dbReference>
<sequence length="610" mass="66363">MTTHNDDFDDDLLRHYYEKELDILRRDMRAFAQRNPEAAVRLSINSDGRSDDPGIERLAQSTALLNARHSAKIDDDDPELSEALIRRTYPQYLRPFPSCSVAQFDVGSMFSRLTEPVLVERGTLLESAVGSFSFRTAYDVVLAPVRITAVQYASTPVIPPNVTVPRDASGMMSVTFSSAKVGGHLDAAAVTTLRVHLAGQPAIVAAITDTILLRTRSAYVENGEGRWIRLADVPLKMAGFGPHDWFCTDAKEPGQAFGLLGEYFAFPQRFHFVDVDFAALCAVAPGDQLTLHLVVTDVGPNSQTAEQLGHVCADHLKLFCTPVVNLFSKEGVSLKCDRKTGAWPIAIESKNDAPTEVWAVEGVRTEQGTPLPSSDGLMTAHASRAHPRWTFVQPPRSRSSGVTRESALHLSGAEGSVGVVNGLETLLADVMCSNGNLPRSLTIGSRDGDMRMEGNTQTTRKIVLLLAPTAVTQLPRANGALWRLIGQQTAHAIRLNQAGLPVLKQILQQFAALSPQQARHVDGIRGLRHRSVMTLMARKPQPAMVRGIEITLEIDEQLFVASSVAVFAGVMERFFAPYAPRNSFVQLIVASIGGAVLWQGEPIRGAGPLL</sequence>
<evidence type="ECO:0000313" key="1">
    <source>
        <dbReference type="EMBL" id="PMS14352.1"/>
    </source>
</evidence>
<keyword evidence="2" id="KW-1185">Reference proteome</keyword>